<dbReference type="InterPro" id="IPR001304">
    <property type="entry name" value="C-type_lectin-like"/>
</dbReference>
<reference evidence="2" key="1">
    <citation type="submission" date="2019-06" db="EMBL/GenBank/DDBJ databases">
        <authorList>
            <consortium name="Wellcome Sanger Institute Data Sharing"/>
        </authorList>
    </citation>
    <scope>NUCLEOTIDE SEQUENCE [LARGE SCALE GENOMIC DNA]</scope>
</reference>
<feature type="domain" description="C-type lectin" evidence="1">
    <location>
        <begin position="31"/>
        <end position="132"/>
    </location>
</feature>
<proteinExistence type="predicted"/>
<evidence type="ECO:0000313" key="3">
    <source>
        <dbReference type="Proteomes" id="UP000472271"/>
    </source>
</evidence>
<sequence>RAALIYVSYVVFYSPSGCGLIACSKIPVRQYHYVNMSMSWSDAQRYCREKYTDLATFENMEDIERLNRPGLLTTWAWIGLRDDPKAWTGTMGNDGNSWRWSANHQITGFHNWKSGEPNYASKLETFALTQCIRKFSFPLKFYPPSL</sequence>
<dbReference type="PANTHER" id="PTHR45784">
    <property type="entry name" value="C-TYPE LECTIN DOMAIN FAMILY 20 MEMBER A-RELATED"/>
    <property type="match status" value="1"/>
</dbReference>
<evidence type="ECO:0000313" key="2">
    <source>
        <dbReference type="Ensembl" id="ENSSORP00005037550.1"/>
    </source>
</evidence>
<dbReference type="SMART" id="SM00034">
    <property type="entry name" value="CLECT"/>
    <property type="match status" value="1"/>
</dbReference>
<dbReference type="InterPro" id="IPR016186">
    <property type="entry name" value="C-type_lectin-like/link_sf"/>
</dbReference>
<dbReference type="AlphaFoldDB" id="A0A673B6U5"/>
<accession>A0A673B6U5</accession>
<dbReference type="Proteomes" id="UP000472271">
    <property type="component" value="Chromosome 16"/>
</dbReference>
<organism evidence="2 3">
    <name type="scientific">Sphaeramia orbicularis</name>
    <name type="common">orbiculate cardinalfish</name>
    <dbReference type="NCBI Taxonomy" id="375764"/>
    <lineage>
        <taxon>Eukaryota</taxon>
        <taxon>Metazoa</taxon>
        <taxon>Chordata</taxon>
        <taxon>Craniata</taxon>
        <taxon>Vertebrata</taxon>
        <taxon>Euteleostomi</taxon>
        <taxon>Actinopterygii</taxon>
        <taxon>Neopterygii</taxon>
        <taxon>Teleostei</taxon>
        <taxon>Neoteleostei</taxon>
        <taxon>Acanthomorphata</taxon>
        <taxon>Gobiaria</taxon>
        <taxon>Kurtiformes</taxon>
        <taxon>Apogonoidei</taxon>
        <taxon>Apogonidae</taxon>
        <taxon>Apogoninae</taxon>
        <taxon>Sphaeramia</taxon>
    </lineage>
</organism>
<protein>
    <recommendedName>
        <fullName evidence="1">C-type lectin domain-containing protein</fullName>
    </recommendedName>
</protein>
<dbReference type="Pfam" id="PF00059">
    <property type="entry name" value="Lectin_C"/>
    <property type="match status" value="1"/>
</dbReference>
<name>A0A673B6U5_9TELE</name>
<dbReference type="Ensembl" id="ENSSORT00005038526.1">
    <property type="protein sequence ID" value="ENSSORP00005037550.1"/>
    <property type="gene ID" value="ENSSORG00005017621.1"/>
</dbReference>
<dbReference type="PANTHER" id="PTHR45784:SF3">
    <property type="entry name" value="C-TYPE LECTIN DOMAIN FAMILY 4 MEMBER K-LIKE-RELATED"/>
    <property type="match status" value="1"/>
</dbReference>
<keyword evidence="3" id="KW-1185">Reference proteome</keyword>
<reference evidence="2" key="3">
    <citation type="submission" date="2025-09" db="UniProtKB">
        <authorList>
            <consortium name="Ensembl"/>
        </authorList>
    </citation>
    <scope>IDENTIFICATION</scope>
</reference>
<reference evidence="2" key="2">
    <citation type="submission" date="2025-08" db="UniProtKB">
        <authorList>
            <consortium name="Ensembl"/>
        </authorList>
    </citation>
    <scope>IDENTIFICATION</scope>
</reference>
<dbReference type="InParanoid" id="A0A673B6U5"/>
<dbReference type="PROSITE" id="PS50041">
    <property type="entry name" value="C_TYPE_LECTIN_2"/>
    <property type="match status" value="1"/>
</dbReference>
<dbReference type="InterPro" id="IPR016187">
    <property type="entry name" value="CTDL_fold"/>
</dbReference>
<evidence type="ECO:0000259" key="1">
    <source>
        <dbReference type="PROSITE" id="PS50041"/>
    </source>
</evidence>
<dbReference type="Gene3D" id="3.10.100.10">
    <property type="entry name" value="Mannose-Binding Protein A, subunit A"/>
    <property type="match status" value="1"/>
</dbReference>
<dbReference type="SUPFAM" id="SSF56436">
    <property type="entry name" value="C-type lectin-like"/>
    <property type="match status" value="1"/>
</dbReference>